<organism evidence="2 3">
    <name type="scientific">Allacma fusca</name>
    <dbReference type="NCBI Taxonomy" id="39272"/>
    <lineage>
        <taxon>Eukaryota</taxon>
        <taxon>Metazoa</taxon>
        <taxon>Ecdysozoa</taxon>
        <taxon>Arthropoda</taxon>
        <taxon>Hexapoda</taxon>
        <taxon>Collembola</taxon>
        <taxon>Symphypleona</taxon>
        <taxon>Sminthuridae</taxon>
        <taxon>Allacma</taxon>
    </lineage>
</organism>
<keyword evidence="3" id="KW-1185">Reference proteome</keyword>
<dbReference type="AlphaFoldDB" id="A0A8J2JYQ4"/>
<reference evidence="2" key="1">
    <citation type="submission" date="2021-06" db="EMBL/GenBank/DDBJ databases">
        <authorList>
            <person name="Hodson N. C."/>
            <person name="Mongue J. A."/>
            <person name="Jaron S. K."/>
        </authorList>
    </citation>
    <scope>NUCLEOTIDE SEQUENCE</scope>
</reference>
<feature type="compositionally biased region" description="Basic and acidic residues" evidence="1">
    <location>
        <begin position="60"/>
        <end position="70"/>
    </location>
</feature>
<feature type="non-terminal residue" evidence="2">
    <location>
        <position position="136"/>
    </location>
</feature>
<gene>
    <name evidence="2" type="ORF">AFUS01_LOCUS18593</name>
</gene>
<feature type="compositionally biased region" description="Low complexity" evidence="1">
    <location>
        <begin position="1"/>
        <end position="15"/>
    </location>
</feature>
<accession>A0A8J2JYQ4</accession>
<evidence type="ECO:0000313" key="3">
    <source>
        <dbReference type="Proteomes" id="UP000708208"/>
    </source>
</evidence>
<sequence length="136" mass="15103">ATLRSSRSSEILSEQTSEEKSTPSSTSTQFLFPQTQTQTSKKCHHHYGSGEFHSCSSTDEQNKPAKSESKIAKFLRRTQSANEDHCSSAVAATTTTTSTVSKNKKMYIVLHAFFPSEIGFHGDILLTEVDILQWNN</sequence>
<feature type="region of interest" description="Disordered" evidence="1">
    <location>
        <begin position="1"/>
        <end position="70"/>
    </location>
</feature>
<protein>
    <submittedName>
        <fullName evidence="2">Uncharacterized protein</fullName>
    </submittedName>
</protein>
<proteinExistence type="predicted"/>
<dbReference type="EMBL" id="CAJVCH010186134">
    <property type="protein sequence ID" value="CAG7729908.1"/>
    <property type="molecule type" value="Genomic_DNA"/>
</dbReference>
<evidence type="ECO:0000313" key="2">
    <source>
        <dbReference type="EMBL" id="CAG7729908.1"/>
    </source>
</evidence>
<evidence type="ECO:0000256" key="1">
    <source>
        <dbReference type="SAM" id="MobiDB-lite"/>
    </source>
</evidence>
<comment type="caution">
    <text evidence="2">The sequence shown here is derived from an EMBL/GenBank/DDBJ whole genome shotgun (WGS) entry which is preliminary data.</text>
</comment>
<name>A0A8J2JYQ4_9HEXA</name>
<feature type="compositionally biased region" description="Low complexity" evidence="1">
    <location>
        <begin position="22"/>
        <end position="40"/>
    </location>
</feature>
<dbReference type="Proteomes" id="UP000708208">
    <property type="component" value="Unassembled WGS sequence"/>
</dbReference>